<name>A0A8J6Y8Y4_9BACT</name>
<proteinExistence type="inferred from homology"/>
<dbReference type="InterPro" id="IPR001509">
    <property type="entry name" value="Epimerase_deHydtase"/>
</dbReference>
<protein>
    <submittedName>
        <fullName evidence="3">SDR family oxidoreductase</fullName>
    </submittedName>
</protein>
<dbReference type="Gene3D" id="3.90.25.10">
    <property type="entry name" value="UDP-galactose 4-epimerase, domain 1"/>
    <property type="match status" value="1"/>
</dbReference>
<dbReference type="AlphaFoldDB" id="A0A8J6Y8Y4"/>
<evidence type="ECO:0000256" key="1">
    <source>
        <dbReference type="ARBA" id="ARBA00007637"/>
    </source>
</evidence>
<sequence length="315" mass="33766">MSSYLVTGGAGFIGSNLVEAILKSGHNARVLDDLSTGRESNLEQTGDWAKAGGGEYEFRRGDIRDRDTCSAAVDGVDFVLHQAAMPSVKRSVLDPEGSNGVNVSGTLNLLIAARDAGVARFVFASSSSLYGESETLPKVETMPPAPISPYGLQKLTAEVYCRLFWDLYKLPTVALRYFNVFGPRQDPTSEYSAVIPAFVTSIQTGRKPVIFGDGGQTRDFTFIRNVVQANLLACSAGPEAFGRTVNIACGQRISLNDLLAGIAAIGGKEAQPEYQATREGDIRHSLADIALAEKLIGYLPEVALNEGLQATYEAY</sequence>
<evidence type="ECO:0000313" key="3">
    <source>
        <dbReference type="EMBL" id="MBD3868471.1"/>
    </source>
</evidence>
<dbReference type="EMBL" id="JACXWD010000032">
    <property type="protein sequence ID" value="MBD3868471.1"/>
    <property type="molecule type" value="Genomic_DNA"/>
</dbReference>
<accession>A0A8J6Y8Y4</accession>
<comment type="similarity">
    <text evidence="1">Belongs to the NAD(P)-dependent epimerase/dehydratase family.</text>
</comment>
<dbReference type="InterPro" id="IPR036291">
    <property type="entry name" value="NAD(P)-bd_dom_sf"/>
</dbReference>
<gene>
    <name evidence="3" type="ORF">IFK94_10145</name>
</gene>
<dbReference type="PANTHER" id="PTHR43000">
    <property type="entry name" value="DTDP-D-GLUCOSE 4,6-DEHYDRATASE-RELATED"/>
    <property type="match status" value="1"/>
</dbReference>
<dbReference type="SUPFAM" id="SSF51735">
    <property type="entry name" value="NAD(P)-binding Rossmann-fold domains"/>
    <property type="match status" value="1"/>
</dbReference>
<comment type="caution">
    <text evidence="3">The sequence shown here is derived from an EMBL/GenBank/DDBJ whole genome shotgun (WGS) entry which is preliminary data.</text>
</comment>
<evidence type="ECO:0000313" key="4">
    <source>
        <dbReference type="Proteomes" id="UP000648239"/>
    </source>
</evidence>
<evidence type="ECO:0000259" key="2">
    <source>
        <dbReference type="Pfam" id="PF01370"/>
    </source>
</evidence>
<dbReference type="Pfam" id="PF01370">
    <property type="entry name" value="Epimerase"/>
    <property type="match status" value="1"/>
</dbReference>
<feature type="domain" description="NAD-dependent epimerase/dehydratase" evidence="2">
    <location>
        <begin position="5"/>
        <end position="248"/>
    </location>
</feature>
<dbReference type="Proteomes" id="UP000648239">
    <property type="component" value="Unassembled WGS sequence"/>
</dbReference>
<reference evidence="3 4" key="1">
    <citation type="submission" date="2020-08" db="EMBL/GenBank/DDBJ databases">
        <title>Acidobacteriota in marine sediments use diverse sulfur dissimilation pathways.</title>
        <authorList>
            <person name="Wasmund K."/>
        </authorList>
    </citation>
    <scope>NUCLEOTIDE SEQUENCE [LARGE SCALE GENOMIC DNA]</scope>
    <source>
        <strain evidence="3">MAG AM4</strain>
    </source>
</reference>
<organism evidence="3 4">
    <name type="scientific">Candidatus Polarisedimenticola svalbardensis</name>
    <dbReference type="NCBI Taxonomy" id="2886004"/>
    <lineage>
        <taxon>Bacteria</taxon>
        <taxon>Pseudomonadati</taxon>
        <taxon>Acidobacteriota</taxon>
        <taxon>Candidatus Polarisedimenticolia</taxon>
        <taxon>Candidatus Polarisedimenticolales</taxon>
        <taxon>Candidatus Polarisedimenticolaceae</taxon>
        <taxon>Candidatus Polarisedimenticola</taxon>
    </lineage>
</organism>
<dbReference type="Gene3D" id="3.40.50.720">
    <property type="entry name" value="NAD(P)-binding Rossmann-like Domain"/>
    <property type="match status" value="1"/>
</dbReference>
<dbReference type="CDD" id="cd05256">
    <property type="entry name" value="UDP_AE_SDR_e"/>
    <property type="match status" value="1"/>
</dbReference>